<dbReference type="AlphaFoldDB" id="A0A9Q6IGW7"/>
<gene>
    <name evidence="1" type="ORF">DMX08_08960</name>
</gene>
<dbReference type="RefSeq" id="WP_110651954.1">
    <property type="nucleotide sequence ID" value="NZ_QJRN01000004.1"/>
</dbReference>
<reference evidence="1 2" key="1">
    <citation type="submission" date="2018-06" db="EMBL/GenBank/DDBJ databases">
        <title>Pseudomonas diversity within urban Lake Michigan freshwaters.</title>
        <authorList>
            <person name="Batrich M."/>
            <person name="Hatzopoulos T."/>
            <person name="Putonti C."/>
        </authorList>
    </citation>
    <scope>NUCLEOTIDE SEQUENCE [LARGE SCALE GENOMIC DNA]</scope>
    <source>
        <strain evidence="1 2">MB-090624</strain>
    </source>
</reference>
<accession>A0A9Q6IGW7</accession>
<organism evidence="1 2">
    <name type="scientific">Pseudomonas protegens</name>
    <dbReference type="NCBI Taxonomy" id="380021"/>
    <lineage>
        <taxon>Bacteria</taxon>
        <taxon>Pseudomonadati</taxon>
        <taxon>Pseudomonadota</taxon>
        <taxon>Gammaproteobacteria</taxon>
        <taxon>Pseudomonadales</taxon>
        <taxon>Pseudomonadaceae</taxon>
        <taxon>Pseudomonas</taxon>
    </lineage>
</organism>
<sequence length="109" mass="11828">MQISLEAVREQMRDAEAILQQLDLTLEAIRFDPSIPASVAAAAKQTSAVIDLLLAGFRGNPVLAPLADQLKIQYLENIEYKVVASKSAQLQAANPLARVWNILRGSSKA</sequence>
<evidence type="ECO:0000313" key="2">
    <source>
        <dbReference type="Proteomes" id="UP000248188"/>
    </source>
</evidence>
<dbReference type="EMBL" id="QJRN01000004">
    <property type="protein sequence ID" value="PYC40129.1"/>
    <property type="molecule type" value="Genomic_DNA"/>
</dbReference>
<name>A0A9Q6IGW7_9PSED</name>
<comment type="caution">
    <text evidence="1">The sequence shown here is derived from an EMBL/GenBank/DDBJ whole genome shotgun (WGS) entry which is preliminary data.</text>
</comment>
<proteinExistence type="predicted"/>
<evidence type="ECO:0000313" key="1">
    <source>
        <dbReference type="EMBL" id="PYC40129.1"/>
    </source>
</evidence>
<protein>
    <submittedName>
        <fullName evidence="1">Uncharacterized protein</fullName>
    </submittedName>
</protein>
<dbReference type="Proteomes" id="UP000248188">
    <property type="component" value="Unassembled WGS sequence"/>
</dbReference>